<sequence length="67" mass="7721">MITFFLNGQKYVIEKSITLSELLAYFNYNTELLVIEYNRFICPKKLWNSIKITSNNTIEIISIVGGG</sequence>
<reference evidence="1" key="2">
    <citation type="submission" date="2014-06" db="EMBL/GenBank/DDBJ databases">
        <authorList>
            <person name="Sabir J.S.M."/>
            <person name="Yu M."/>
            <person name="Ashworth M.P."/>
            <person name="Baeshen N.A."/>
            <person name="Baeshen M.N."/>
            <person name="Bahieldin A."/>
            <person name="Theriot E.C."/>
            <person name="Jansen R.K."/>
        </authorList>
    </citation>
    <scope>NUCLEOTIDE SEQUENCE</scope>
</reference>
<dbReference type="InterPro" id="IPR003749">
    <property type="entry name" value="ThiS/MoaD-like"/>
</dbReference>
<dbReference type="EMBL" id="KJ958484">
    <property type="protein sequence ID" value="AIR76037.1"/>
    <property type="molecule type" value="Genomic_DNA"/>
</dbReference>
<dbReference type="NCBIfam" id="TIGR01683">
    <property type="entry name" value="thiS"/>
    <property type="match status" value="1"/>
</dbReference>
<evidence type="ECO:0000313" key="1">
    <source>
        <dbReference type="EMBL" id="AIR76037.1"/>
    </source>
</evidence>
<keyword evidence="1" id="KW-0150">Chloroplast</keyword>
<dbReference type="Gene3D" id="3.10.20.30">
    <property type="match status" value="1"/>
</dbReference>
<geneLocation type="chloroplast" evidence="1"/>
<dbReference type="AlphaFoldDB" id="A0A089VK56"/>
<gene>
    <name evidence="1" type="primary">thiS</name>
</gene>
<dbReference type="InterPro" id="IPR012675">
    <property type="entry name" value="Beta-grasp_dom_sf"/>
</dbReference>
<dbReference type="PANTHER" id="PTHR34472">
    <property type="entry name" value="SULFUR CARRIER PROTEIN THIS"/>
    <property type="match status" value="1"/>
</dbReference>
<proteinExistence type="predicted"/>
<dbReference type="CDD" id="cd00565">
    <property type="entry name" value="Ubl_ThiS"/>
    <property type="match status" value="1"/>
</dbReference>
<dbReference type="InterPro" id="IPR016155">
    <property type="entry name" value="Mopterin_synth/thiamin_S_b"/>
</dbReference>
<dbReference type="Pfam" id="PF02597">
    <property type="entry name" value="ThiS"/>
    <property type="match status" value="1"/>
</dbReference>
<reference evidence="1" key="1">
    <citation type="journal article" date="2014" name="PLoS ONE">
        <title>Conserved gene order and expanded inverted repeats characterize plastid genomes of Thalassiosirales.</title>
        <authorList>
            <person name="Sabir J.S."/>
            <person name="Yu M."/>
            <person name="Ashworth M.P."/>
            <person name="Baeshen N.A."/>
            <person name="Baeshen M.N."/>
            <person name="Bahieldin A."/>
            <person name="Theriot E.C."/>
            <person name="Jansen R.K."/>
        </authorList>
    </citation>
    <scope>NUCLEOTIDE SEQUENCE</scope>
</reference>
<dbReference type="InterPro" id="IPR010035">
    <property type="entry name" value="Thi_S"/>
</dbReference>
<accession>A0A089VK56</accession>
<dbReference type="RefSeq" id="YP_009093364.1">
    <property type="nucleotide sequence ID" value="NC_025313.1"/>
</dbReference>
<keyword evidence="1" id="KW-0934">Plastid</keyword>
<dbReference type="GeneID" id="20834111"/>
<dbReference type="PANTHER" id="PTHR34472:SF1">
    <property type="entry name" value="SULFUR CARRIER PROTEIN THIS"/>
    <property type="match status" value="1"/>
</dbReference>
<protein>
    <submittedName>
        <fullName evidence="1">Thiamine biosynthesis protein S</fullName>
    </submittedName>
</protein>
<name>A0A089VK56_CERBC</name>
<dbReference type="SUPFAM" id="SSF54285">
    <property type="entry name" value="MoaD/ThiS"/>
    <property type="match status" value="1"/>
</dbReference>
<organism evidence="1">
    <name type="scientific">Cerataulina bicornis</name>
    <name type="common">Diatom</name>
    <name type="synonym">Cerataulina daemon</name>
    <dbReference type="NCBI Taxonomy" id="1527800"/>
    <lineage>
        <taxon>Eukaryota</taxon>
        <taxon>Sar</taxon>
        <taxon>Stramenopiles</taxon>
        <taxon>Ochrophyta</taxon>
        <taxon>Bacillariophyta</taxon>
        <taxon>Mediophyceae</taxon>
        <taxon>Biddulphiophycidae</taxon>
        <taxon>Hemiaulales</taxon>
        <taxon>Hemiaulaceae</taxon>
        <taxon>Cerataulina</taxon>
    </lineage>
</organism>